<comment type="similarity">
    <text evidence="1 3">Belongs to the UreD family.</text>
</comment>
<dbReference type="GO" id="GO:0016151">
    <property type="term" value="F:nickel cation binding"/>
    <property type="evidence" value="ECO:0007669"/>
    <property type="project" value="UniProtKB-UniRule"/>
</dbReference>
<dbReference type="GO" id="GO:0005737">
    <property type="term" value="C:cytoplasm"/>
    <property type="evidence" value="ECO:0007669"/>
    <property type="project" value="UniProtKB-SubCell"/>
</dbReference>
<organism evidence="4 5">
    <name type="scientific">Ureibacillus manganicus DSM 26584</name>
    <dbReference type="NCBI Taxonomy" id="1384049"/>
    <lineage>
        <taxon>Bacteria</taxon>
        <taxon>Bacillati</taxon>
        <taxon>Bacillota</taxon>
        <taxon>Bacilli</taxon>
        <taxon>Bacillales</taxon>
        <taxon>Caryophanaceae</taxon>
        <taxon>Ureibacillus</taxon>
    </lineage>
</organism>
<evidence type="ECO:0000313" key="5">
    <source>
        <dbReference type="Proteomes" id="UP000030416"/>
    </source>
</evidence>
<name>A0A0A3IXZ5_9BACL</name>
<dbReference type="eggNOG" id="COG0829">
    <property type="taxonomic scope" value="Bacteria"/>
</dbReference>
<comment type="subcellular location">
    <subcellularLocation>
        <location evidence="3">Cytoplasm</location>
    </subcellularLocation>
</comment>
<evidence type="ECO:0000256" key="1">
    <source>
        <dbReference type="ARBA" id="ARBA00007177"/>
    </source>
</evidence>
<dbReference type="STRING" id="1384049.CD29_03985"/>
<comment type="function">
    <text evidence="3">Required for maturation of urease via the functional incorporation of the urease nickel metallocenter.</text>
</comment>
<dbReference type="HAMAP" id="MF_01384">
    <property type="entry name" value="UreD"/>
    <property type="match status" value="1"/>
</dbReference>
<evidence type="ECO:0000256" key="3">
    <source>
        <dbReference type="HAMAP-Rule" id="MF_01384"/>
    </source>
</evidence>
<dbReference type="Proteomes" id="UP000030416">
    <property type="component" value="Unassembled WGS sequence"/>
</dbReference>
<dbReference type="AlphaFoldDB" id="A0A0A3IXZ5"/>
<dbReference type="Pfam" id="PF01774">
    <property type="entry name" value="UreD"/>
    <property type="match status" value="1"/>
</dbReference>
<reference evidence="4 5" key="1">
    <citation type="submission" date="2014-02" db="EMBL/GenBank/DDBJ databases">
        <title>Draft genome sequence of Lysinibacillus manganicus DSM 26584T.</title>
        <authorList>
            <person name="Zhang F."/>
            <person name="Wang G."/>
            <person name="Zhang L."/>
        </authorList>
    </citation>
    <scope>NUCLEOTIDE SEQUENCE [LARGE SCALE GENOMIC DNA]</scope>
    <source>
        <strain evidence="4 5">DSM 26584</strain>
    </source>
</reference>
<comment type="caution">
    <text evidence="4">The sequence shown here is derived from an EMBL/GenBank/DDBJ whole genome shotgun (WGS) entry which is preliminary data.</text>
</comment>
<keyword evidence="3" id="KW-0963">Cytoplasm</keyword>
<accession>A0A0A3IXZ5</accession>
<dbReference type="InterPro" id="IPR002669">
    <property type="entry name" value="UreD"/>
</dbReference>
<dbReference type="EMBL" id="JPVN01000004">
    <property type="protein sequence ID" value="KGR79697.1"/>
    <property type="molecule type" value="Genomic_DNA"/>
</dbReference>
<keyword evidence="2 3" id="KW-0143">Chaperone</keyword>
<dbReference type="OrthoDB" id="9807968at2"/>
<proteinExistence type="inferred from homology"/>
<keyword evidence="5" id="KW-1185">Reference proteome</keyword>
<gene>
    <name evidence="3" type="primary">ureD</name>
    <name evidence="4" type="ORF">CD29_03985</name>
</gene>
<dbReference type="RefSeq" id="WP_036183059.1">
    <property type="nucleotide sequence ID" value="NZ_AVDA01000004.1"/>
</dbReference>
<dbReference type="PANTHER" id="PTHR33643:SF1">
    <property type="entry name" value="UREASE ACCESSORY PROTEIN D"/>
    <property type="match status" value="1"/>
</dbReference>
<dbReference type="PANTHER" id="PTHR33643">
    <property type="entry name" value="UREASE ACCESSORY PROTEIN D"/>
    <property type="match status" value="1"/>
</dbReference>
<evidence type="ECO:0000313" key="4">
    <source>
        <dbReference type="EMBL" id="KGR79697.1"/>
    </source>
</evidence>
<comment type="subunit">
    <text evidence="3">UreD, UreF and UreG form a complex that acts as a GTP-hydrolysis-dependent molecular chaperone, activating the urease apoprotein by helping to assemble the nickel containing metallocenter of UreC. The UreE protein probably delivers the nickel.</text>
</comment>
<keyword evidence="3" id="KW-0996">Nickel insertion</keyword>
<protein>
    <recommendedName>
        <fullName evidence="3">Urease accessory protein UreD</fullName>
    </recommendedName>
</protein>
<evidence type="ECO:0000256" key="2">
    <source>
        <dbReference type="ARBA" id="ARBA00023186"/>
    </source>
</evidence>
<sequence length="274" mass="30970">MSNWTGILSLDLENRNGKTVAKRAYFQGALKVMRPIYHDDSGQVCYYLLNPGGGYLDGDRYRMEISVDAGAEVILTTQSATKVYKTPKSLAYQETEITLKKGSLLEYLPDPLIAYQNAHYKQKNVIHMETGATFIYTDILTPGWSPNGEKFSYNTVQLVTEIYLDGQLGVFDHIKLTPGKHSISGIGFMEGYTHLGSMIVVSELTNNSLLDELYEMIQEESTDFKFGLSRLPVSGLSIRILAHSTQLIERIFDNCHRLIKKSWFETVPSSLRKY</sequence>